<evidence type="ECO:0000313" key="1">
    <source>
        <dbReference type="EMBL" id="WXB04925.1"/>
    </source>
</evidence>
<dbReference type="RefSeq" id="WP_394834568.1">
    <property type="nucleotide sequence ID" value="NZ_CP089929.1"/>
</dbReference>
<gene>
    <name evidence="1" type="ORF">LVJ94_49545</name>
</gene>
<accession>A0ABZ2L2A1</accession>
<reference evidence="1" key="1">
    <citation type="submission" date="2021-12" db="EMBL/GenBank/DDBJ databases">
        <title>Discovery of the Pendulisporaceae a myxobacterial family with distinct sporulation behavior and unique specialized metabolism.</title>
        <authorList>
            <person name="Garcia R."/>
            <person name="Popoff A."/>
            <person name="Bader C.D."/>
            <person name="Loehr J."/>
            <person name="Walesch S."/>
            <person name="Walt C."/>
            <person name="Boldt J."/>
            <person name="Bunk B."/>
            <person name="Haeckl F.J.F.P.J."/>
            <person name="Gunesch A.P."/>
            <person name="Birkelbach J."/>
            <person name="Nuebel U."/>
            <person name="Pietschmann T."/>
            <person name="Bach T."/>
            <person name="Mueller R."/>
        </authorList>
    </citation>
    <scope>NUCLEOTIDE SEQUENCE</scope>
    <source>
        <strain evidence="1">MSr11367</strain>
    </source>
</reference>
<protein>
    <submittedName>
        <fullName evidence="1">Uncharacterized protein</fullName>
    </submittedName>
</protein>
<sequence>MTSGERRDWKDIGSSVDSAAAVPELLRQACTAETPEDAYHGVMSAVRYVSDGASLKDGAPEMVDELIDVLATGVVHAAPFLRGLLELLQPAAYRRGDARVTPTNSAVGFPGLWYLDRKWESRATQVVLEQSVEERVRARADHIFAQLLATKFEDYVLAAGVAALADLDRGAEWLSGAARWGSELVHISVAASVAWRRRDESERDQLLEASSQLSAPARVLLQLVQGKWDAAASKTLSAWLRRGVRDISDLDELIWMNGSPAFLFAAALGRSHLPDVNALLEAVVLEAEGGEDYDLDLCNWTPSASAAYWLMRRNLDRHWMRGEILGPENLNSNEIATLRFLSQYDQWRRGGGESIVEFGVFALRRDIGRLAGDVRDSLNELHEGFFGHAWVRWSRWKWIMSGLASLYSHHSDVQQAVLDDVENQIVRAARREDREYLTIAIREMREAGRDEKIQWGDPNA</sequence>
<keyword evidence="2" id="KW-1185">Reference proteome</keyword>
<name>A0ABZ2L2A1_9BACT</name>
<dbReference type="EMBL" id="CP089983">
    <property type="protein sequence ID" value="WXB04925.1"/>
    <property type="molecule type" value="Genomic_DNA"/>
</dbReference>
<evidence type="ECO:0000313" key="2">
    <source>
        <dbReference type="Proteomes" id="UP001374803"/>
    </source>
</evidence>
<proteinExistence type="predicted"/>
<organism evidence="1 2">
    <name type="scientific">Pendulispora rubella</name>
    <dbReference type="NCBI Taxonomy" id="2741070"/>
    <lineage>
        <taxon>Bacteria</taxon>
        <taxon>Pseudomonadati</taxon>
        <taxon>Myxococcota</taxon>
        <taxon>Myxococcia</taxon>
        <taxon>Myxococcales</taxon>
        <taxon>Sorangiineae</taxon>
        <taxon>Pendulisporaceae</taxon>
        <taxon>Pendulispora</taxon>
    </lineage>
</organism>
<dbReference type="Proteomes" id="UP001374803">
    <property type="component" value="Chromosome"/>
</dbReference>